<organism evidence="1 2">
    <name type="scientific">Bacillus cereus</name>
    <dbReference type="NCBI Taxonomy" id="1396"/>
    <lineage>
        <taxon>Bacteria</taxon>
        <taxon>Bacillati</taxon>
        <taxon>Bacillota</taxon>
        <taxon>Bacilli</taxon>
        <taxon>Bacillales</taxon>
        <taxon>Bacillaceae</taxon>
        <taxon>Bacillus</taxon>
        <taxon>Bacillus cereus group</taxon>
    </lineage>
</organism>
<protein>
    <submittedName>
        <fullName evidence="1">Uncharacterized protein</fullName>
    </submittedName>
</protein>
<reference evidence="1 2" key="1">
    <citation type="submission" date="2017-09" db="EMBL/GenBank/DDBJ databases">
        <title>Large-scale bioinformatics analysis of Bacillus genomes uncovers conserved roles of natural products in bacterial physiology.</title>
        <authorList>
            <consortium name="Agbiome Team Llc"/>
            <person name="Bleich R.M."/>
            <person name="Kirk G.J."/>
            <person name="Santa Maria K.C."/>
            <person name="Allen S.E."/>
            <person name="Farag S."/>
            <person name="Shank E.A."/>
            <person name="Bowers A."/>
        </authorList>
    </citation>
    <scope>NUCLEOTIDE SEQUENCE [LARGE SCALE GENOMIC DNA]</scope>
    <source>
        <strain evidence="1 2">AFS027647</strain>
    </source>
</reference>
<sequence>MDNIKIVQGYKIKKWFKKENEERFIDRIEAYVDGKSVIVDDLEKIDDDKYYFIVRSLATYIVIKEVSFSKSVYDMI</sequence>
<comment type="caution">
    <text evidence="1">The sequence shown here is derived from an EMBL/GenBank/DDBJ whole genome shotgun (WGS) entry which is preliminary data.</text>
</comment>
<dbReference type="Proteomes" id="UP000220691">
    <property type="component" value="Unassembled WGS sequence"/>
</dbReference>
<evidence type="ECO:0000313" key="2">
    <source>
        <dbReference type="Proteomes" id="UP000220691"/>
    </source>
</evidence>
<accession>A0A9X6YMC5</accession>
<dbReference type="AlphaFoldDB" id="A0A9X6YMC5"/>
<dbReference type="EMBL" id="NUAN01000071">
    <property type="protein sequence ID" value="PEN97888.1"/>
    <property type="molecule type" value="Genomic_DNA"/>
</dbReference>
<proteinExistence type="predicted"/>
<name>A0A9X6YMC5_BACCE</name>
<dbReference type="RefSeq" id="WP_098126460.1">
    <property type="nucleotide sequence ID" value="NZ_NUAN01000071.1"/>
</dbReference>
<evidence type="ECO:0000313" key="1">
    <source>
        <dbReference type="EMBL" id="PEN97888.1"/>
    </source>
</evidence>
<gene>
    <name evidence="1" type="ORF">CN553_12690</name>
</gene>